<keyword evidence="5" id="KW-1185">Reference proteome</keyword>
<dbReference type="RefSeq" id="WP_245953013.1">
    <property type="nucleotide sequence ID" value="NZ_QUNR01000002.1"/>
</dbReference>
<feature type="region of interest" description="Disordered" evidence="3">
    <location>
        <begin position="1"/>
        <end position="22"/>
    </location>
</feature>
<dbReference type="PIRSF" id="PIRSF003113">
    <property type="entry name" value="BolA"/>
    <property type="match status" value="1"/>
</dbReference>
<dbReference type="PANTHER" id="PTHR46229:SF2">
    <property type="entry name" value="BOLA-LIKE PROTEIN 1"/>
    <property type="match status" value="1"/>
</dbReference>
<dbReference type="EMBL" id="QUNR01000002">
    <property type="protein sequence ID" value="REH38886.1"/>
    <property type="molecule type" value="Genomic_DNA"/>
</dbReference>
<dbReference type="InterPro" id="IPR050961">
    <property type="entry name" value="BolA/IbaG_stress_morph_reg"/>
</dbReference>
<dbReference type="SUPFAM" id="SSF82657">
    <property type="entry name" value="BolA-like"/>
    <property type="match status" value="1"/>
</dbReference>
<name>A0A3E0H7W4_9GAMM</name>
<evidence type="ECO:0000256" key="1">
    <source>
        <dbReference type="ARBA" id="ARBA00005578"/>
    </source>
</evidence>
<reference evidence="4 5" key="1">
    <citation type="submission" date="2018-08" db="EMBL/GenBank/DDBJ databases">
        <title>Genomic Encyclopedia of Type Strains, Phase IV (KMG-IV): sequencing the most valuable type-strain genomes for metagenomic binning, comparative biology and taxonomic classification.</title>
        <authorList>
            <person name="Goeker M."/>
        </authorList>
    </citation>
    <scope>NUCLEOTIDE SEQUENCE [LARGE SCALE GENOMIC DNA]</scope>
    <source>
        <strain evidence="4 5">DSM 26022</strain>
    </source>
</reference>
<evidence type="ECO:0000256" key="3">
    <source>
        <dbReference type="SAM" id="MobiDB-lite"/>
    </source>
</evidence>
<evidence type="ECO:0000256" key="2">
    <source>
        <dbReference type="RuleBase" id="RU003860"/>
    </source>
</evidence>
<evidence type="ECO:0000313" key="4">
    <source>
        <dbReference type="EMBL" id="REH38886.1"/>
    </source>
</evidence>
<dbReference type="PANTHER" id="PTHR46229">
    <property type="entry name" value="BOLA TRANSCRIPTION REGULATOR"/>
    <property type="match status" value="1"/>
</dbReference>
<proteinExistence type="inferred from homology"/>
<accession>A0A3E0H7W4</accession>
<dbReference type="InterPro" id="IPR036065">
    <property type="entry name" value="BolA-like_sf"/>
</dbReference>
<dbReference type="Pfam" id="PF01722">
    <property type="entry name" value="BolA"/>
    <property type="match status" value="1"/>
</dbReference>
<dbReference type="AlphaFoldDB" id="A0A3E0H7W4"/>
<evidence type="ECO:0000313" key="5">
    <source>
        <dbReference type="Proteomes" id="UP000256774"/>
    </source>
</evidence>
<comment type="caution">
    <text evidence="4">The sequence shown here is derived from an EMBL/GenBank/DDBJ whole genome shotgun (WGS) entry which is preliminary data.</text>
</comment>
<dbReference type="InterPro" id="IPR002634">
    <property type="entry name" value="BolA"/>
</dbReference>
<protein>
    <submittedName>
        <fullName evidence="4">BolA protein family transcriptional regulator</fullName>
    </submittedName>
</protein>
<dbReference type="Proteomes" id="UP000256774">
    <property type="component" value="Unassembled WGS sequence"/>
</dbReference>
<gene>
    <name evidence="4" type="ORF">DFR26_1053</name>
</gene>
<dbReference type="GO" id="GO:0005829">
    <property type="term" value="C:cytosol"/>
    <property type="evidence" value="ECO:0007669"/>
    <property type="project" value="TreeGrafter"/>
</dbReference>
<comment type="similarity">
    <text evidence="1 2">Belongs to the BolA/IbaG family.</text>
</comment>
<sequence length="118" mass="12441">MSSFSAPMPSGDAASAPVGREQRLATAVREALAPTHLEVINESHNHGGSGTETHYKLIAVSAAFEGQRAVARHQRVYALTAAERETGLHALALHLYTPDEWAAVARAPDSPACRGGSQ</sequence>
<dbReference type="GO" id="GO:0006351">
    <property type="term" value="P:DNA-templated transcription"/>
    <property type="evidence" value="ECO:0007669"/>
    <property type="project" value="TreeGrafter"/>
</dbReference>
<organism evidence="4 5">
    <name type="scientific">Paraperlucidibaca baekdonensis</name>
    <dbReference type="NCBI Taxonomy" id="748120"/>
    <lineage>
        <taxon>Bacteria</taxon>
        <taxon>Pseudomonadati</taxon>
        <taxon>Pseudomonadota</taxon>
        <taxon>Gammaproteobacteria</taxon>
        <taxon>Moraxellales</taxon>
        <taxon>Moraxellaceae</taxon>
        <taxon>Paraperlucidibaca</taxon>
    </lineage>
</organism>
<dbReference type="Gene3D" id="3.10.20.90">
    <property type="entry name" value="Phosphatidylinositol 3-kinase Catalytic Subunit, Chain A, domain 1"/>
    <property type="match status" value="1"/>
</dbReference>